<proteinExistence type="predicted"/>
<evidence type="ECO:0000313" key="2">
    <source>
        <dbReference type="EMBL" id="MBE0402378.1"/>
    </source>
</evidence>
<evidence type="ECO:0000313" key="3">
    <source>
        <dbReference type="Proteomes" id="UP000754821"/>
    </source>
</evidence>
<comment type="caution">
    <text evidence="2">The sequence shown here is derived from an EMBL/GenBank/DDBJ whole genome shotgun (WGS) entry which is preliminary data.</text>
</comment>
<keyword evidence="1" id="KW-0472">Membrane</keyword>
<feature type="transmembrane region" description="Helical" evidence="1">
    <location>
        <begin position="21"/>
        <end position="44"/>
    </location>
</feature>
<dbReference type="PANTHER" id="PTHR40278:SF2">
    <property type="entry name" value="TYPE IV PILUS INNER MEMBRANE COMPONENT PILN"/>
    <property type="match status" value="1"/>
</dbReference>
<accession>A0ABR9F7C5</accession>
<protein>
    <submittedName>
        <fullName evidence="2">PilN domain-containing protein</fullName>
    </submittedName>
</protein>
<dbReference type="PANTHER" id="PTHR40278">
    <property type="entry name" value="DNA UTILIZATION PROTEIN HOFN"/>
    <property type="match status" value="1"/>
</dbReference>
<dbReference type="EMBL" id="RRZC01000002">
    <property type="protein sequence ID" value="MBE0402378.1"/>
    <property type="molecule type" value="Genomic_DNA"/>
</dbReference>
<evidence type="ECO:0000256" key="1">
    <source>
        <dbReference type="SAM" id="Phobius"/>
    </source>
</evidence>
<dbReference type="Proteomes" id="UP000754821">
    <property type="component" value="Unassembled WGS sequence"/>
</dbReference>
<dbReference type="InterPro" id="IPR052534">
    <property type="entry name" value="Extracell_DNA_Util/SecSys_Comp"/>
</dbReference>
<keyword evidence="3" id="KW-1185">Reference proteome</keyword>
<keyword evidence="1" id="KW-1133">Transmembrane helix</keyword>
<dbReference type="Pfam" id="PF05137">
    <property type="entry name" value="PilN"/>
    <property type="match status" value="1"/>
</dbReference>
<keyword evidence="1" id="KW-0812">Transmembrane</keyword>
<reference evidence="2 3" key="1">
    <citation type="submission" date="2020-07" db="EMBL/GenBank/DDBJ databases">
        <title>Halophilic bacteria isolated from french cheeses.</title>
        <authorList>
            <person name="Kothe C.I."/>
            <person name="Farah-Kraiem B."/>
            <person name="Renault P."/>
            <person name="Dridi B."/>
        </authorList>
    </citation>
    <scope>NUCLEOTIDE SEQUENCE [LARGE SCALE GENOMIC DNA]</scope>
    <source>
        <strain evidence="2 3">FME16</strain>
    </source>
</reference>
<organism evidence="2 3">
    <name type="scientific">Halomonas citrativorans</name>
    <dbReference type="NCBI Taxonomy" id="2742612"/>
    <lineage>
        <taxon>Bacteria</taxon>
        <taxon>Pseudomonadati</taxon>
        <taxon>Pseudomonadota</taxon>
        <taxon>Gammaproteobacteria</taxon>
        <taxon>Oceanospirillales</taxon>
        <taxon>Halomonadaceae</taxon>
        <taxon>Halomonas</taxon>
    </lineage>
</organism>
<dbReference type="InterPro" id="IPR007813">
    <property type="entry name" value="PilN"/>
</dbReference>
<gene>
    <name evidence="2" type="ORF">EI163_02195</name>
</gene>
<sequence length="190" mass="21639">MSITINLLAWREERREQHTRRFYTVMLLLLIAGIALGSGISHVYQRMLGAQEQRNAYIAAHIERYTHEISEAERTVLQGEQLRQQLTRFQRLLQQRTQTAQLFNDLAASLGEGVVFQHLEQRHNRLSVSAAAEDERQITEQLRRLAEMPGFDIPVLSEMVSDPQGSGRTFHFEVTLTQPSVSLADSGVSP</sequence>
<name>A0ABR9F7C5_9GAMM</name>
<dbReference type="RefSeq" id="WP_192526564.1">
    <property type="nucleotide sequence ID" value="NZ_RRZC01000002.1"/>
</dbReference>